<evidence type="ECO:0000256" key="1">
    <source>
        <dbReference type="ARBA" id="ARBA00022729"/>
    </source>
</evidence>
<feature type="signal peptide" evidence="2">
    <location>
        <begin position="1"/>
        <end position="28"/>
    </location>
</feature>
<keyword evidence="5" id="KW-1185">Reference proteome</keyword>
<evidence type="ECO:0000313" key="4">
    <source>
        <dbReference type="EMBL" id="MDG4717027.1"/>
    </source>
</evidence>
<accession>A0ABT6G4Q1</accession>
<gene>
    <name evidence="4" type="ORF">P7122_14160</name>
</gene>
<evidence type="ECO:0000313" key="5">
    <source>
        <dbReference type="Proteomes" id="UP001529085"/>
    </source>
</evidence>
<dbReference type="Pfam" id="PF18962">
    <property type="entry name" value="Por_Secre_tail"/>
    <property type="match status" value="1"/>
</dbReference>
<dbReference type="EMBL" id="JARSBN010000009">
    <property type="protein sequence ID" value="MDG4717027.1"/>
    <property type="molecule type" value="Genomic_DNA"/>
</dbReference>
<evidence type="ECO:0000259" key="3">
    <source>
        <dbReference type="Pfam" id="PF18962"/>
    </source>
</evidence>
<comment type="caution">
    <text evidence="4">The sequence shown here is derived from an EMBL/GenBank/DDBJ whole genome shotgun (WGS) entry which is preliminary data.</text>
</comment>
<protein>
    <submittedName>
        <fullName evidence="4">T9SS type A sorting domain-containing protein</fullName>
    </submittedName>
</protein>
<keyword evidence="1 2" id="KW-0732">Signal</keyword>
<dbReference type="RefSeq" id="WP_278006453.1">
    <property type="nucleotide sequence ID" value="NZ_JARSBN010000009.1"/>
</dbReference>
<dbReference type="Proteomes" id="UP001529085">
    <property type="component" value="Unassembled WGS sequence"/>
</dbReference>
<sequence>MKQNNTLKRGRVFFYLFGLCLLASFAKSKEKNTAAYYYFTNSDYVTLTIASGYNEDVIAETGDLAGTTTASVDKPTDDFCYITYNVGITYGLPTNGELSSGNITYQLADYTSNNALRLIGSNNSMAGAGGLEEGSPTAGGITFVETENVETLYLAVTSGSGASSVSGNIVFDDNSTQAFTVAIPDWYATSATIIANNLGRGNRGDNSLSGAPSGGPYIFQIPVDVDEANQTKVVTGIDFQNDATGDSVFNLFAVSAKKAPNCDAPTDLSAEIGPVTTTLSWVDAVSTSWEVAVQPIGSGLPSGNGETVNATTYDASTNIGVTQEFYVRALCSDNINFSPWSGPYVFGDYVSFELTGLNADVIANGVGDASVSAPEDIDGTGYAYLSEDFKVQETDSDLSFGLPEDGVLPSPNTDHLEYNFASYDANNSLRIETVGVEETIVIPAGYPSEKIYLLTTSGSGSALISGDINFSDNTSQPFTSVTVPDWYYSNSLPVAISGMGRISTFDNVIQNPFGNPRIYELEISIDNANQAKTITSIDVTKDSGGVVNIFAISSKMSGASLSVTDQNDIALSVYPNPVKDNLYIKGVNVSSISMYNILGEKINVEFKEGTVDMSSLNSGIYLLEIFDNSGHSKTFKVLKK</sequence>
<feature type="domain" description="Secretion system C-terminal sorting" evidence="3">
    <location>
        <begin position="573"/>
        <end position="632"/>
    </location>
</feature>
<evidence type="ECO:0000256" key="2">
    <source>
        <dbReference type="SAM" id="SignalP"/>
    </source>
</evidence>
<proteinExistence type="predicted"/>
<dbReference type="NCBIfam" id="TIGR04183">
    <property type="entry name" value="Por_Secre_tail"/>
    <property type="match status" value="1"/>
</dbReference>
<feature type="chain" id="PRO_5045882729" evidence="2">
    <location>
        <begin position="29"/>
        <end position="640"/>
    </location>
</feature>
<organism evidence="4 5">
    <name type="scientific">Winogradskyella marincola</name>
    <dbReference type="NCBI Taxonomy" id="3037795"/>
    <lineage>
        <taxon>Bacteria</taxon>
        <taxon>Pseudomonadati</taxon>
        <taxon>Bacteroidota</taxon>
        <taxon>Flavobacteriia</taxon>
        <taxon>Flavobacteriales</taxon>
        <taxon>Flavobacteriaceae</taxon>
        <taxon>Winogradskyella</taxon>
    </lineage>
</organism>
<dbReference type="InterPro" id="IPR026444">
    <property type="entry name" value="Secre_tail"/>
</dbReference>
<name>A0ABT6G4Q1_9FLAO</name>
<reference evidence="4 5" key="1">
    <citation type="submission" date="2023-03" db="EMBL/GenBank/DDBJ databases">
        <title>Strain YYF002 represents a novel species in the genus Winogradskyella isolated from seawater.</title>
        <authorList>
            <person name="Fu Z.-Y."/>
        </authorList>
    </citation>
    <scope>NUCLEOTIDE SEQUENCE [LARGE SCALE GENOMIC DNA]</scope>
    <source>
        <strain evidence="4 5">YYF002</strain>
    </source>
</reference>